<dbReference type="GeneID" id="22110022"/>
<gene>
    <name evidence="1" type="ORF">LDB3_026</name>
</gene>
<name>A0A075KJZ3_9CAUD</name>
<protein>
    <submittedName>
        <fullName evidence="1">Uncharacterized protein</fullName>
    </submittedName>
</protein>
<dbReference type="OrthoDB" id="8379at10239"/>
<dbReference type="KEGG" id="vg:22110022"/>
<proteinExistence type="predicted"/>
<evidence type="ECO:0000313" key="2">
    <source>
        <dbReference type="Proteomes" id="UP000028563"/>
    </source>
</evidence>
<dbReference type="EMBL" id="KJ564038">
    <property type="protein sequence ID" value="AIF54451.1"/>
    <property type="molecule type" value="Genomic_DNA"/>
</dbReference>
<sequence>MDSNYETWDIRGQCLEYFDDTHTYIYDGVILPSVTQIIKVKFGHKYDGVPAFVLQRASVKGTAVHSAIERYCKFDEESDLPELYNFKFLRDHYGFKVLDNEVPIVLFKDNKAVCAGRLDLVLEQDGETGLADIKRTYNLDKNYLAYQLNLYRLAYQQCYDTDIKFLKGVHLREEKRQYVDIPINEAMAWELVKDWRTKNEY</sequence>
<accession>A0A075KJZ3</accession>
<organism evidence="1 2">
    <name type="scientific">Lactobacillus phage Ld3</name>
    <dbReference type="NCBI Taxonomy" id="1500735"/>
    <lineage>
        <taxon>Viruses</taxon>
        <taxon>Duplodnaviria</taxon>
        <taxon>Heunggongvirae</taxon>
        <taxon>Uroviricota</taxon>
        <taxon>Caudoviricetes</taxon>
        <taxon>Cequinquevirus</taxon>
        <taxon>Cequinquevirus Ld3</taxon>
    </lineage>
</organism>
<reference evidence="1 2" key="1">
    <citation type="journal article" date="2014" name="Appl. Environ. Microbiol.">
        <title>Molecular Characterization of Three Lactobacillus delbrueckii subsp. bulgaricus Phages.</title>
        <authorList>
            <person name="Casey E."/>
            <person name="Mahony J."/>
            <person name="O'Connell-Motherway M."/>
            <person name="Bottacini F."/>
            <person name="Cornelissen A."/>
            <person name="Neve H."/>
            <person name="Heller K.J."/>
            <person name="Noben J.P."/>
            <person name="Dal Bello F."/>
            <person name="van Sinderen D."/>
        </authorList>
    </citation>
    <scope>NUCLEOTIDE SEQUENCE [LARGE SCALE GENOMIC DNA]</scope>
</reference>
<dbReference type="Proteomes" id="UP000028563">
    <property type="component" value="Segment"/>
</dbReference>
<evidence type="ECO:0000313" key="1">
    <source>
        <dbReference type="EMBL" id="AIF54451.1"/>
    </source>
</evidence>
<dbReference type="RefSeq" id="YP_009098735.1">
    <property type="nucleotide sequence ID" value="NC_025421.1"/>
</dbReference>
<keyword evidence="2" id="KW-1185">Reference proteome</keyword>